<sequence>MRKSAAVVLVAALAALAVATQCCSAARPLLRVGERAEVDLSEIFANEDVFGLAERHEEARRKLQQVEEEVPGFISAPVNAVAGAVCQAIPRDMYEGMFGMPWWAPMGVAQGICAGSITSSVLGGSL</sequence>
<protein>
    <submittedName>
        <fullName evidence="2">Uncharacterized protein</fullName>
    </submittedName>
</protein>
<evidence type="ECO:0000313" key="2">
    <source>
        <dbReference type="EMBL" id="QDZ24175.1"/>
    </source>
</evidence>
<dbReference type="EMBL" id="CP031045">
    <property type="protein sequence ID" value="QDZ24175.1"/>
    <property type="molecule type" value="Genomic_DNA"/>
</dbReference>
<evidence type="ECO:0000256" key="1">
    <source>
        <dbReference type="SAM" id="SignalP"/>
    </source>
</evidence>
<feature type="chain" id="PRO_5022660020" evidence="1">
    <location>
        <begin position="26"/>
        <end position="126"/>
    </location>
</feature>
<dbReference type="AlphaFoldDB" id="A0A5B8MWX2"/>
<evidence type="ECO:0000313" key="3">
    <source>
        <dbReference type="Proteomes" id="UP000316726"/>
    </source>
</evidence>
<feature type="signal peptide" evidence="1">
    <location>
        <begin position="1"/>
        <end position="25"/>
    </location>
</feature>
<keyword evidence="3" id="KW-1185">Reference proteome</keyword>
<reference evidence="2 3" key="1">
    <citation type="submission" date="2018-07" db="EMBL/GenBank/DDBJ databases">
        <title>The complete nuclear genome of the prasinophyte Chloropicon primus (CCMP1205).</title>
        <authorList>
            <person name="Pombert J.-F."/>
            <person name="Otis C."/>
            <person name="Turmel M."/>
            <person name="Lemieux C."/>
        </authorList>
    </citation>
    <scope>NUCLEOTIDE SEQUENCE [LARGE SCALE GENOMIC DNA]</scope>
    <source>
        <strain evidence="2 3">CCMP1205</strain>
    </source>
</reference>
<dbReference type="Proteomes" id="UP000316726">
    <property type="component" value="Chromosome 12"/>
</dbReference>
<proteinExistence type="predicted"/>
<name>A0A5B8MWX2_9CHLO</name>
<organism evidence="2 3">
    <name type="scientific">Chloropicon primus</name>
    <dbReference type="NCBI Taxonomy" id="1764295"/>
    <lineage>
        <taxon>Eukaryota</taxon>
        <taxon>Viridiplantae</taxon>
        <taxon>Chlorophyta</taxon>
        <taxon>Chloropicophyceae</taxon>
        <taxon>Chloropicales</taxon>
        <taxon>Chloropicaceae</taxon>
        <taxon>Chloropicon</taxon>
    </lineage>
</organism>
<keyword evidence="1" id="KW-0732">Signal</keyword>
<gene>
    <name evidence="2" type="ORF">A3770_12p66930</name>
</gene>
<accession>A0A5B8MWX2</accession>